<dbReference type="RefSeq" id="WP_230666575.1">
    <property type="nucleotide sequence ID" value="NZ_JAJNAY010000001.1"/>
</dbReference>
<dbReference type="EMBL" id="JAJNAY010000001">
    <property type="protein sequence ID" value="MCD1115495.1"/>
    <property type="molecule type" value="Genomic_DNA"/>
</dbReference>
<evidence type="ECO:0000313" key="2">
    <source>
        <dbReference type="Proteomes" id="UP001108025"/>
    </source>
</evidence>
<accession>A0A9Q3V2I7</accession>
<organism evidence="1 2">
    <name type="scientific">Chryseobacterium turcicum</name>
    <dbReference type="NCBI Taxonomy" id="2898076"/>
    <lineage>
        <taxon>Bacteria</taxon>
        <taxon>Pseudomonadati</taxon>
        <taxon>Bacteroidota</taxon>
        <taxon>Flavobacteriia</taxon>
        <taxon>Flavobacteriales</taxon>
        <taxon>Weeksellaceae</taxon>
        <taxon>Chryseobacterium group</taxon>
        <taxon>Chryseobacterium</taxon>
    </lineage>
</organism>
<dbReference type="Proteomes" id="UP001108025">
    <property type="component" value="Unassembled WGS sequence"/>
</dbReference>
<dbReference type="AlphaFoldDB" id="A0A9Q3V2I7"/>
<name>A0A9Q3V2I7_9FLAO</name>
<comment type="caution">
    <text evidence="1">The sequence shown here is derived from an EMBL/GenBank/DDBJ whole genome shotgun (WGS) entry which is preliminary data.</text>
</comment>
<gene>
    <name evidence="1" type="ORF">LO744_01200</name>
</gene>
<evidence type="ECO:0000313" key="1">
    <source>
        <dbReference type="EMBL" id="MCD1115495.1"/>
    </source>
</evidence>
<evidence type="ECO:0008006" key="3">
    <source>
        <dbReference type="Google" id="ProtNLM"/>
    </source>
</evidence>
<reference evidence="1" key="1">
    <citation type="submission" date="2021-11" db="EMBL/GenBank/DDBJ databases">
        <title>Description of novel Chryseobacterium species.</title>
        <authorList>
            <person name="Saticioglu I.B."/>
            <person name="Ay H."/>
            <person name="Altun S."/>
            <person name="Duman M."/>
        </authorList>
    </citation>
    <scope>NUCLEOTIDE SEQUENCE</scope>
    <source>
        <strain evidence="1">C-17</strain>
    </source>
</reference>
<proteinExistence type="predicted"/>
<keyword evidence="2" id="KW-1185">Reference proteome</keyword>
<protein>
    <recommendedName>
        <fullName evidence="3">Lipoprotein</fullName>
    </recommendedName>
</protein>
<dbReference type="PROSITE" id="PS51257">
    <property type="entry name" value="PROKAR_LIPOPROTEIN"/>
    <property type="match status" value="1"/>
</dbReference>
<sequence length="116" mass="13672">MNKFLLILIVLLTACKEEKNLTENIVLDFPKDEKLTFQEFNENLTHRGTSLIYIGEIRPQIVVKYYKYIKPPATPYNDDIQKQEKKLKILLSCHNNLSSKQKRLKFSKLTKFLQPS</sequence>